<dbReference type="AlphaFoldDB" id="S8CVT0"/>
<accession>S8CVT0</accession>
<evidence type="ECO:0000259" key="1">
    <source>
        <dbReference type="Pfam" id="PF04083"/>
    </source>
</evidence>
<feature type="non-terminal residue" evidence="2">
    <location>
        <position position="1"/>
    </location>
</feature>
<dbReference type="InterPro" id="IPR029058">
    <property type="entry name" value="AB_hydrolase_fold"/>
</dbReference>
<protein>
    <submittedName>
        <fullName evidence="2">Triacylglycerol lipase 2</fullName>
    </submittedName>
</protein>
<sequence length="341" mass="37580">FQVRTSDGYILGVMRMSRGGRSNSPVLLQHGLLVDGATWLVGSAEQSLATILADRGFDVWISNFRGTRFSRRHVALYPENPDFWNWTWDDLAGQDVPSVVNFIVSRTGRRPHYVGHSMGTLVALASLTTGGFRNVKSASLLAPIAFLSHITTPLVTSAANFFLGEGANLLGFAEFDPRGVVAEGLVRMWCLSSGVNCYDLLSALTGRNCCLNSSTVDEFLKNEPQSTATKNLIHFSQGVRDGDISKYDYGDSGNNLKHYNSATPPVYDLSRIPADFPLFVSYGGNDALSDREDVGTLLGVLKSRHRPEELRVQYVDNYGHMDFIMAVNANRVVYKPLVDFI</sequence>
<organism evidence="2 3">
    <name type="scientific">Genlisea aurea</name>
    <dbReference type="NCBI Taxonomy" id="192259"/>
    <lineage>
        <taxon>Eukaryota</taxon>
        <taxon>Viridiplantae</taxon>
        <taxon>Streptophyta</taxon>
        <taxon>Embryophyta</taxon>
        <taxon>Tracheophyta</taxon>
        <taxon>Spermatophyta</taxon>
        <taxon>Magnoliopsida</taxon>
        <taxon>eudicotyledons</taxon>
        <taxon>Gunneridae</taxon>
        <taxon>Pentapetalae</taxon>
        <taxon>asterids</taxon>
        <taxon>lamiids</taxon>
        <taxon>Lamiales</taxon>
        <taxon>Lentibulariaceae</taxon>
        <taxon>Genlisea</taxon>
    </lineage>
</organism>
<dbReference type="Gene3D" id="3.40.50.1820">
    <property type="entry name" value="alpha/beta hydrolase"/>
    <property type="match status" value="1"/>
</dbReference>
<dbReference type="Pfam" id="PF04083">
    <property type="entry name" value="Abhydro_lipase"/>
    <property type="match status" value="1"/>
</dbReference>
<dbReference type="SUPFAM" id="SSF53474">
    <property type="entry name" value="alpha/beta-Hydrolases"/>
    <property type="match status" value="1"/>
</dbReference>
<keyword evidence="3" id="KW-1185">Reference proteome</keyword>
<dbReference type="InterPro" id="IPR006693">
    <property type="entry name" value="AB_hydrolase_lipase"/>
</dbReference>
<dbReference type="FunFam" id="3.40.50.1820:FF:000126">
    <property type="entry name" value="Lipase"/>
    <property type="match status" value="1"/>
</dbReference>
<dbReference type="GO" id="GO:0006629">
    <property type="term" value="P:lipid metabolic process"/>
    <property type="evidence" value="ECO:0007669"/>
    <property type="project" value="InterPro"/>
</dbReference>
<reference evidence="2 3" key="1">
    <citation type="journal article" date="2013" name="BMC Genomics">
        <title>The miniature genome of a carnivorous plant Genlisea aurea contains a low number of genes and short non-coding sequences.</title>
        <authorList>
            <person name="Leushkin E.V."/>
            <person name="Sutormin R.A."/>
            <person name="Nabieva E.R."/>
            <person name="Penin A.A."/>
            <person name="Kondrashov A.S."/>
            <person name="Logacheva M.D."/>
        </authorList>
    </citation>
    <scope>NUCLEOTIDE SEQUENCE [LARGE SCALE GENOMIC DNA]</scope>
</reference>
<comment type="caution">
    <text evidence="2">The sequence shown here is derived from an EMBL/GenBank/DDBJ whole genome shotgun (WGS) entry which is preliminary data.</text>
</comment>
<name>S8CVT0_9LAMI</name>
<feature type="non-terminal residue" evidence="2">
    <location>
        <position position="341"/>
    </location>
</feature>
<feature type="domain" description="Partial AB-hydrolase lipase" evidence="1">
    <location>
        <begin position="2"/>
        <end position="41"/>
    </location>
</feature>
<dbReference type="Proteomes" id="UP000015453">
    <property type="component" value="Unassembled WGS sequence"/>
</dbReference>
<dbReference type="OrthoDB" id="9974421at2759"/>
<evidence type="ECO:0000313" key="2">
    <source>
        <dbReference type="EMBL" id="EPS70925.1"/>
    </source>
</evidence>
<gene>
    <name evidence="2" type="ORF">M569_03834</name>
</gene>
<evidence type="ECO:0000313" key="3">
    <source>
        <dbReference type="Proteomes" id="UP000015453"/>
    </source>
</evidence>
<dbReference type="EMBL" id="AUSU01001476">
    <property type="protein sequence ID" value="EPS70925.1"/>
    <property type="molecule type" value="Genomic_DNA"/>
</dbReference>
<proteinExistence type="predicted"/>
<dbReference type="PANTHER" id="PTHR11005">
    <property type="entry name" value="LYSOSOMAL ACID LIPASE-RELATED"/>
    <property type="match status" value="1"/>
</dbReference>